<accession>A0A9P4S0X0</accession>
<name>A0A9P4S0X0_9PEZI</name>
<dbReference type="AlphaFoldDB" id="A0A9P4S0X0"/>
<dbReference type="EMBL" id="MU006175">
    <property type="protein sequence ID" value="KAF2834069.1"/>
    <property type="molecule type" value="Genomic_DNA"/>
</dbReference>
<organism evidence="2 3">
    <name type="scientific">Patellaria atrata CBS 101060</name>
    <dbReference type="NCBI Taxonomy" id="1346257"/>
    <lineage>
        <taxon>Eukaryota</taxon>
        <taxon>Fungi</taxon>
        <taxon>Dikarya</taxon>
        <taxon>Ascomycota</taxon>
        <taxon>Pezizomycotina</taxon>
        <taxon>Dothideomycetes</taxon>
        <taxon>Dothideomycetes incertae sedis</taxon>
        <taxon>Patellariales</taxon>
        <taxon>Patellariaceae</taxon>
        <taxon>Patellaria</taxon>
    </lineage>
</organism>
<proteinExistence type="predicted"/>
<comment type="caution">
    <text evidence="2">The sequence shown here is derived from an EMBL/GenBank/DDBJ whole genome shotgun (WGS) entry which is preliminary data.</text>
</comment>
<evidence type="ECO:0000313" key="3">
    <source>
        <dbReference type="Proteomes" id="UP000799429"/>
    </source>
</evidence>
<dbReference type="Proteomes" id="UP000799429">
    <property type="component" value="Unassembled WGS sequence"/>
</dbReference>
<evidence type="ECO:0000256" key="1">
    <source>
        <dbReference type="SAM" id="Phobius"/>
    </source>
</evidence>
<evidence type="ECO:0000313" key="2">
    <source>
        <dbReference type="EMBL" id="KAF2834069.1"/>
    </source>
</evidence>
<sequence>MSALRRRGGTKSERVLHSGYNGLLFCILTIDGFSDRSLGRMGMGRRWRRRDYPVFEDFGDFILLVFLFGLRLVGFRSQRYHLQFYLFFF</sequence>
<keyword evidence="1" id="KW-0812">Transmembrane</keyword>
<feature type="transmembrane region" description="Helical" evidence="1">
    <location>
        <begin position="54"/>
        <end position="74"/>
    </location>
</feature>
<keyword evidence="3" id="KW-1185">Reference proteome</keyword>
<keyword evidence="1" id="KW-1133">Transmembrane helix</keyword>
<protein>
    <submittedName>
        <fullName evidence="2">Uncharacterized protein</fullName>
    </submittedName>
</protein>
<keyword evidence="1" id="KW-0472">Membrane</keyword>
<reference evidence="2" key="1">
    <citation type="journal article" date="2020" name="Stud. Mycol.">
        <title>101 Dothideomycetes genomes: a test case for predicting lifestyles and emergence of pathogens.</title>
        <authorList>
            <person name="Haridas S."/>
            <person name="Albert R."/>
            <person name="Binder M."/>
            <person name="Bloem J."/>
            <person name="Labutti K."/>
            <person name="Salamov A."/>
            <person name="Andreopoulos B."/>
            <person name="Baker S."/>
            <person name="Barry K."/>
            <person name="Bills G."/>
            <person name="Bluhm B."/>
            <person name="Cannon C."/>
            <person name="Castanera R."/>
            <person name="Culley D."/>
            <person name="Daum C."/>
            <person name="Ezra D."/>
            <person name="Gonzalez J."/>
            <person name="Henrissat B."/>
            <person name="Kuo A."/>
            <person name="Liang C."/>
            <person name="Lipzen A."/>
            <person name="Lutzoni F."/>
            <person name="Magnuson J."/>
            <person name="Mondo S."/>
            <person name="Nolan M."/>
            <person name="Ohm R."/>
            <person name="Pangilinan J."/>
            <person name="Park H.-J."/>
            <person name="Ramirez L."/>
            <person name="Alfaro M."/>
            <person name="Sun H."/>
            <person name="Tritt A."/>
            <person name="Yoshinaga Y."/>
            <person name="Zwiers L.-H."/>
            <person name="Turgeon B."/>
            <person name="Goodwin S."/>
            <person name="Spatafora J."/>
            <person name="Crous P."/>
            <person name="Grigoriev I."/>
        </authorList>
    </citation>
    <scope>NUCLEOTIDE SEQUENCE</scope>
    <source>
        <strain evidence="2">CBS 101060</strain>
    </source>
</reference>
<gene>
    <name evidence="2" type="ORF">M501DRAFT_849707</name>
</gene>